<keyword evidence="1" id="KW-1133">Transmembrane helix</keyword>
<organism evidence="2 3">
    <name type="scientific">Parastrongyloides trichosuri</name>
    <name type="common">Possum-specific nematode worm</name>
    <dbReference type="NCBI Taxonomy" id="131310"/>
    <lineage>
        <taxon>Eukaryota</taxon>
        <taxon>Metazoa</taxon>
        <taxon>Ecdysozoa</taxon>
        <taxon>Nematoda</taxon>
        <taxon>Chromadorea</taxon>
        <taxon>Rhabditida</taxon>
        <taxon>Tylenchina</taxon>
        <taxon>Panagrolaimomorpha</taxon>
        <taxon>Strongyloidoidea</taxon>
        <taxon>Strongyloididae</taxon>
        <taxon>Parastrongyloides</taxon>
    </lineage>
</organism>
<protein>
    <submittedName>
        <fullName evidence="3">7TM_GPCR_Srx domain-containing protein</fullName>
    </submittedName>
</protein>
<keyword evidence="2" id="KW-1185">Reference proteome</keyword>
<sequence>MISINLQVTSLLRSNNIIYINFCHSTMLLIISTVMLTIDTFLAFFGWFLYRREKKKGSLNVKILEPQRLVLFLN</sequence>
<evidence type="ECO:0000256" key="1">
    <source>
        <dbReference type="SAM" id="Phobius"/>
    </source>
</evidence>
<keyword evidence="1" id="KW-0812">Transmembrane</keyword>
<dbReference type="AlphaFoldDB" id="A0A0N4ZNI4"/>
<accession>A0A0N4ZNI4</accession>
<name>A0A0N4ZNI4_PARTI</name>
<keyword evidence="1" id="KW-0472">Membrane</keyword>
<evidence type="ECO:0000313" key="3">
    <source>
        <dbReference type="WBParaSite" id="PTRK_0001009700.1"/>
    </source>
</evidence>
<proteinExistence type="predicted"/>
<dbReference type="Proteomes" id="UP000038045">
    <property type="component" value="Unplaced"/>
</dbReference>
<evidence type="ECO:0000313" key="2">
    <source>
        <dbReference type="Proteomes" id="UP000038045"/>
    </source>
</evidence>
<feature type="transmembrane region" description="Helical" evidence="1">
    <location>
        <begin position="17"/>
        <end position="50"/>
    </location>
</feature>
<reference evidence="3" key="1">
    <citation type="submission" date="2017-02" db="UniProtKB">
        <authorList>
            <consortium name="WormBaseParasite"/>
        </authorList>
    </citation>
    <scope>IDENTIFICATION</scope>
</reference>
<dbReference type="WBParaSite" id="PTRK_0001009700.1">
    <property type="protein sequence ID" value="PTRK_0001009700.1"/>
    <property type="gene ID" value="PTRK_0001009700"/>
</dbReference>